<dbReference type="AlphaFoldDB" id="A0A4Q9MRQ4"/>
<evidence type="ECO:0000313" key="1">
    <source>
        <dbReference type="EMBL" id="TBU29212.1"/>
    </source>
</evidence>
<gene>
    <name evidence="1" type="ORF">BD311DRAFT_299936</name>
</gene>
<name>A0A4Q9MRQ4_9APHY</name>
<reference evidence="1" key="1">
    <citation type="submission" date="2019-01" db="EMBL/GenBank/DDBJ databases">
        <title>Draft genome sequences of three monokaryotic isolates of the white-rot basidiomycete fungus Dichomitus squalens.</title>
        <authorList>
            <consortium name="DOE Joint Genome Institute"/>
            <person name="Lopez S.C."/>
            <person name="Andreopoulos B."/>
            <person name="Pangilinan J."/>
            <person name="Lipzen A."/>
            <person name="Riley R."/>
            <person name="Ahrendt S."/>
            <person name="Ng V."/>
            <person name="Barry K."/>
            <person name="Daum C."/>
            <person name="Grigoriev I.V."/>
            <person name="Hilden K.S."/>
            <person name="Makela M.R."/>
            <person name="de Vries R.P."/>
        </authorList>
    </citation>
    <scope>NUCLEOTIDE SEQUENCE [LARGE SCALE GENOMIC DNA]</scope>
    <source>
        <strain evidence="1">OM18370.1</strain>
    </source>
</reference>
<dbReference type="Proteomes" id="UP000292957">
    <property type="component" value="Unassembled WGS sequence"/>
</dbReference>
<sequence>MAEAETMSARFAFLGLARYSGLSRAVRLTEAISWNECCSSDGRVYLPGWQPQGSLSTILLPRNCVCIVIWLTSRSLPVSFICVGCPSAPSVRTLLSPVGICCVGRTAPAGWRGTKLHRLVTLSFSLVLQDILMATRISEWSSVSCQADPPKRPQAEVGTYPCVMFR</sequence>
<organism evidence="1">
    <name type="scientific">Dichomitus squalens</name>
    <dbReference type="NCBI Taxonomy" id="114155"/>
    <lineage>
        <taxon>Eukaryota</taxon>
        <taxon>Fungi</taxon>
        <taxon>Dikarya</taxon>
        <taxon>Basidiomycota</taxon>
        <taxon>Agaricomycotina</taxon>
        <taxon>Agaricomycetes</taxon>
        <taxon>Polyporales</taxon>
        <taxon>Polyporaceae</taxon>
        <taxon>Dichomitus</taxon>
    </lineage>
</organism>
<protein>
    <submittedName>
        <fullName evidence="1">Uncharacterized protein</fullName>
    </submittedName>
</protein>
<accession>A0A4Q9MRQ4</accession>
<dbReference type="EMBL" id="ML143415">
    <property type="protein sequence ID" value="TBU29212.1"/>
    <property type="molecule type" value="Genomic_DNA"/>
</dbReference>
<proteinExistence type="predicted"/>